<reference evidence="5 6" key="1">
    <citation type="journal article" date="2020" name="IScience">
        <title>Genome Sequencing of the Endangered Kingdonia uniflora (Circaeasteraceae, Ranunculales) Reveals Potential Mechanisms of Evolutionary Specialization.</title>
        <authorList>
            <person name="Sun Y."/>
            <person name="Deng T."/>
            <person name="Zhang A."/>
            <person name="Moore M.J."/>
            <person name="Landis J.B."/>
            <person name="Lin N."/>
            <person name="Zhang H."/>
            <person name="Zhang X."/>
            <person name="Huang J."/>
            <person name="Zhang X."/>
            <person name="Sun H."/>
            <person name="Wang H."/>
        </authorList>
    </citation>
    <scope>NUCLEOTIDE SEQUENCE [LARGE SCALE GENOMIC DNA]</scope>
    <source>
        <strain evidence="5">TB1705</strain>
        <tissue evidence="5">Leaf</tissue>
    </source>
</reference>
<keyword evidence="3" id="KW-0862">Zinc</keyword>
<comment type="caution">
    <text evidence="5">The sequence shown here is derived from an EMBL/GenBank/DDBJ whole genome shotgun (WGS) entry which is preliminary data.</text>
</comment>
<dbReference type="Pfam" id="PF00622">
    <property type="entry name" value="SPRY"/>
    <property type="match status" value="1"/>
</dbReference>
<dbReference type="PANTHER" id="PTHR13363">
    <property type="entry name" value="RING FINGER AND SRY DOMAIN-CONTAINING"/>
    <property type="match status" value="1"/>
</dbReference>
<dbReference type="GO" id="GO:0008270">
    <property type="term" value="F:zinc ion binding"/>
    <property type="evidence" value="ECO:0007669"/>
    <property type="project" value="UniProtKB-KW"/>
</dbReference>
<dbReference type="GO" id="GO:0004842">
    <property type="term" value="F:ubiquitin-protein transferase activity"/>
    <property type="evidence" value="ECO:0007669"/>
    <property type="project" value="InterPro"/>
</dbReference>
<dbReference type="CDD" id="cd16541">
    <property type="entry name" value="RING-HC_RNF123"/>
    <property type="match status" value="1"/>
</dbReference>
<dbReference type="Proteomes" id="UP000541444">
    <property type="component" value="Unassembled WGS sequence"/>
</dbReference>
<dbReference type="InterPro" id="IPR013320">
    <property type="entry name" value="ConA-like_dom_sf"/>
</dbReference>
<dbReference type="GO" id="GO:0051603">
    <property type="term" value="P:proteolysis involved in protein catabolic process"/>
    <property type="evidence" value="ECO:0007669"/>
    <property type="project" value="TreeGrafter"/>
</dbReference>
<dbReference type="SUPFAM" id="SSF57850">
    <property type="entry name" value="RING/U-box"/>
    <property type="match status" value="1"/>
</dbReference>
<accession>A0A7J7M387</accession>
<dbReference type="Pfam" id="PF19322">
    <property type="entry name" value="RKP_N"/>
    <property type="match status" value="1"/>
</dbReference>
<keyword evidence="2" id="KW-0863">Zinc-finger</keyword>
<dbReference type="SUPFAM" id="SSF49899">
    <property type="entry name" value="Concanavalin A-like lectins/glucanases"/>
    <property type="match status" value="1"/>
</dbReference>
<dbReference type="PROSITE" id="PS50188">
    <property type="entry name" value="B302_SPRY"/>
    <property type="match status" value="1"/>
</dbReference>
<sequence length="1314" mass="148240">MAEGGVRIGGFGSGLAVILTEDDNQKAHLISSCDDIGRQPIEQTLEYIFDLPHKSIHPLSSTSVTVDAHASSILMKVVKKYRDFDRASRNNRDGISIIDIGYGPHTIAINEASICGDIRVIKQPLLLESAATFSSARANACAHEGKWMYEVILETAGVQQLGWAAVYCQFTDRRGVGDAEDSYSFDGSRVTKWNKEPEAYGQSWVVGDVIGCCIDLDDDGISFYRNGVSLGLAFDKIRKMGPGLGYYPAISLSQGERCSLNFGALPFKYPIEGFLSLQSPPSVNSLATHLLKCLSRLLELQYLENFKSTSVERMRRLKRFQPLEVYYPISCMICQEFFSAVNKELGSSEYIMWGPFTLFLMEVFGKQAPHDYVSLDRVMDLFLEFRGSRLMFQHVINALSCSCKTASLVLMDCPYSGSYAYLSLACHILKREELMTLWWRSLDFEFSLEGFLSRKGPNKQDLQCLMPSVWWSGSCEGGSRESSMMLTNTALSGAIEKIEEMHRELCLLVIQFIPPITPLQLPGSVFRKFLENLLLKNRGADRSPPTGASSNSVLASLYTVILHFLSEGFAMEDICGWMKVSASGKKVGVGAGFLHRSGEKNFPVSLFFKDDPHRTDISRLGGSFNHLTKSQPVVDERAEVIRWEEGFMDNEESRVTHSTKQKPCCCSSSGIGFSGTPKDSVEYTAKGSRIRCNPIPERSSNAAIECSTGSFDEEVMDKPSSSNQSNSEYDYWHVQYMRTVATESYLTASLTLREEELLDSMLMLYHLGLAPNFKQASYYMSRQSQSISLLEETDKQIRERSCSEQLKRLKEARSLYREEVIDYMRQCAWYRISLFSCWKQRGMYATCMWLVQMLLVLSRVDSVFVYIPEFYLETLVDCFHALRKSDPPFVPSAAFIKQGLSSFVTFIVTHFNDPRICSADLRDLLLQSISVLVQCKDYMVAFESNQAAIQRMPKALLSAFDNRSWIPVTNILIRLCKGSGFGLSKHEEPSLSLLFQSLLRQACIHDEGLFSAFLNSLFNTLSWIMTEFSVSVREMQEKYQVMELHQKKCSVMFDLSCNLARVLEFFSYEIPQAFLSGSEMNLRRLTEMIVFILNHITSAADIEFFDLTTSLDVDQMGLPICSINGCDQQCMATVGICRRYHLRLLRRQGQSSEKTNRGMILAPLVGIILNLLDASTDLEHVDNDVVGVFSSMECPATINYGFQYLLEYNWAGFLRVGDTSLERLRQLEKFSSLIRSRTETAKVSEIVYSGGRAAEEEDEGQCCICYACEADAQFKPCSHKSCFGCITRHLLNSQRCFFCNGKVVEVFRVHGKKL</sequence>
<evidence type="ECO:0000256" key="1">
    <source>
        <dbReference type="ARBA" id="ARBA00022723"/>
    </source>
</evidence>
<dbReference type="InterPro" id="IPR057987">
    <property type="entry name" value="TPR_RNF123/RKP"/>
</dbReference>
<dbReference type="InterPro" id="IPR001870">
    <property type="entry name" value="B30.2/SPRY"/>
</dbReference>
<dbReference type="InterPro" id="IPR043136">
    <property type="entry name" value="B30.2/SPRY_sf"/>
</dbReference>
<evidence type="ECO:0000313" key="5">
    <source>
        <dbReference type="EMBL" id="KAF6149306.1"/>
    </source>
</evidence>
<protein>
    <recommendedName>
        <fullName evidence="4">B30.2/SPRY domain-containing protein</fullName>
    </recommendedName>
</protein>
<dbReference type="Gene3D" id="2.60.120.920">
    <property type="match status" value="1"/>
</dbReference>
<feature type="domain" description="B30.2/SPRY" evidence="4">
    <location>
        <begin position="80"/>
        <end position="267"/>
    </location>
</feature>
<dbReference type="InterPro" id="IPR045737">
    <property type="entry name" value="RKP_N"/>
</dbReference>
<dbReference type="EMBL" id="JACGCM010001798">
    <property type="protein sequence ID" value="KAF6149306.1"/>
    <property type="molecule type" value="Genomic_DNA"/>
</dbReference>
<dbReference type="PANTHER" id="PTHR13363:SF5">
    <property type="entry name" value="E3 UBIQUITIN-PROTEIN LIGASE RNF123"/>
    <property type="match status" value="1"/>
</dbReference>
<dbReference type="Pfam" id="PF25576">
    <property type="entry name" value="TPR_RNF123"/>
    <property type="match status" value="2"/>
</dbReference>
<evidence type="ECO:0000313" key="6">
    <source>
        <dbReference type="Proteomes" id="UP000541444"/>
    </source>
</evidence>
<keyword evidence="1" id="KW-0479">Metal-binding</keyword>
<dbReference type="OrthoDB" id="258495at2759"/>
<dbReference type="InterPro" id="IPR045129">
    <property type="entry name" value="RNF123/RKP/RSPRY1"/>
</dbReference>
<evidence type="ECO:0000259" key="4">
    <source>
        <dbReference type="PROSITE" id="PS50188"/>
    </source>
</evidence>
<proteinExistence type="predicted"/>
<dbReference type="SMART" id="SM00449">
    <property type="entry name" value="SPRY"/>
    <property type="match status" value="1"/>
</dbReference>
<dbReference type="InterPro" id="IPR003877">
    <property type="entry name" value="SPRY_dom"/>
</dbReference>
<dbReference type="InterPro" id="IPR013083">
    <property type="entry name" value="Znf_RING/FYVE/PHD"/>
</dbReference>
<gene>
    <name evidence="5" type="ORF">GIB67_026162</name>
</gene>
<evidence type="ECO:0000256" key="3">
    <source>
        <dbReference type="ARBA" id="ARBA00022833"/>
    </source>
</evidence>
<evidence type="ECO:0000256" key="2">
    <source>
        <dbReference type="ARBA" id="ARBA00022771"/>
    </source>
</evidence>
<dbReference type="GO" id="GO:0005737">
    <property type="term" value="C:cytoplasm"/>
    <property type="evidence" value="ECO:0007669"/>
    <property type="project" value="TreeGrafter"/>
</dbReference>
<organism evidence="5 6">
    <name type="scientific">Kingdonia uniflora</name>
    <dbReference type="NCBI Taxonomy" id="39325"/>
    <lineage>
        <taxon>Eukaryota</taxon>
        <taxon>Viridiplantae</taxon>
        <taxon>Streptophyta</taxon>
        <taxon>Embryophyta</taxon>
        <taxon>Tracheophyta</taxon>
        <taxon>Spermatophyta</taxon>
        <taxon>Magnoliopsida</taxon>
        <taxon>Ranunculales</taxon>
        <taxon>Circaeasteraceae</taxon>
        <taxon>Kingdonia</taxon>
    </lineage>
</organism>
<keyword evidence="6" id="KW-1185">Reference proteome</keyword>
<name>A0A7J7M387_9MAGN</name>
<dbReference type="Gene3D" id="3.30.40.10">
    <property type="entry name" value="Zinc/RING finger domain, C3HC4 (zinc finger)"/>
    <property type="match status" value="1"/>
</dbReference>
<dbReference type="FunFam" id="2.60.120.920:FF:000053">
    <property type="entry name" value="E3 ubiquitin-protein ligase RKP"/>
    <property type="match status" value="1"/>
</dbReference>